<feature type="transmembrane region" description="Helical" evidence="4">
    <location>
        <begin position="285"/>
        <end position="305"/>
    </location>
</feature>
<dbReference type="InterPro" id="IPR036259">
    <property type="entry name" value="MFS_trans_sf"/>
</dbReference>
<evidence type="ECO:0000256" key="1">
    <source>
        <dbReference type="ARBA" id="ARBA00022692"/>
    </source>
</evidence>
<evidence type="ECO:0000256" key="4">
    <source>
        <dbReference type="SAM" id="Phobius"/>
    </source>
</evidence>
<dbReference type="PANTHER" id="PTHR23530:SF1">
    <property type="entry name" value="PERMEASE, MAJOR FACILITATOR SUPERFAMILY-RELATED"/>
    <property type="match status" value="1"/>
</dbReference>
<keyword evidence="1 4" id="KW-0812">Transmembrane</keyword>
<dbReference type="EMBL" id="AP024330">
    <property type="protein sequence ID" value="BCQ37393.1"/>
    <property type="molecule type" value="Genomic_DNA"/>
</dbReference>
<dbReference type="InterPro" id="IPR053160">
    <property type="entry name" value="MFS_DHA3_Transporter"/>
</dbReference>
<keyword evidence="6" id="KW-0614">Plasmid</keyword>
<reference evidence="6 7" key="1">
    <citation type="submission" date="2021-01" db="EMBL/GenBank/DDBJ databases">
        <title>Complete genome sequence of Erwinia rhapontici MAFF 311153.</title>
        <authorList>
            <person name="Morohoshi T."/>
            <person name="Someya N."/>
        </authorList>
    </citation>
    <scope>NUCLEOTIDE SEQUENCE [LARGE SCALE GENOMIC DNA]</scope>
    <source>
        <strain evidence="6 7">MAFF 311153</strain>
        <plasmid evidence="6 7">pERA53</plasmid>
    </source>
</reference>
<feature type="transmembrane region" description="Helical" evidence="4">
    <location>
        <begin position="82"/>
        <end position="101"/>
    </location>
</feature>
<sequence>MNRTFFMQGNLKENYHKIIFGFSIFRVFRNLTFHYAIMVSFYLSIGLSVAQIGWLEAAYWGTKMFSDVPSGYAADRYGHRRGLYIGNALIIASLTLLVFSTSFSQCVAAQIIVAMGHSLTAVSDSAGCRQSLVNLRIASKYRVAESVGTASRNFSLFVGVNCGAILLHFYGLRGLFILSIGAIAAAIATVHLFCPHHDAENRQVSGKSTRERGSQRQDFSGKLWISSLAIAYSCLYFIEFFSIPFTQVLLGEKGFSSDSIAMLFSFLLLGSGVASTVISRLSLSFGVLITFILIAVLIHGIFLVILVENSWSYALFLLTYSGFIVGKGAYIPIIRSEILRTADPARASAVLGFISMLGGATLFFLSPVIFDLISQKGSIAGAIVILAVGVTGALVMLIGWLYSRLCVKTKIVPSTVSE</sequence>
<feature type="transmembrane region" description="Helical" evidence="4">
    <location>
        <begin position="260"/>
        <end position="278"/>
    </location>
</feature>
<keyword evidence="2 4" id="KW-1133">Transmembrane helix</keyword>
<keyword evidence="3 4" id="KW-0472">Membrane</keyword>
<feature type="transmembrane region" description="Helical" evidence="4">
    <location>
        <begin position="149"/>
        <end position="170"/>
    </location>
</feature>
<evidence type="ECO:0000256" key="2">
    <source>
        <dbReference type="ARBA" id="ARBA00022989"/>
    </source>
</evidence>
<organism evidence="6 7">
    <name type="scientific">Erwinia rhapontici</name>
    <name type="common">Pectobacterium rhapontici</name>
    <dbReference type="NCBI Taxonomy" id="55212"/>
    <lineage>
        <taxon>Bacteria</taxon>
        <taxon>Pseudomonadati</taxon>
        <taxon>Pseudomonadota</taxon>
        <taxon>Gammaproteobacteria</taxon>
        <taxon>Enterobacterales</taxon>
        <taxon>Erwiniaceae</taxon>
        <taxon>Erwinia</taxon>
    </lineage>
</organism>
<dbReference type="PANTHER" id="PTHR23530">
    <property type="entry name" value="TRANSPORT PROTEIN-RELATED"/>
    <property type="match status" value="1"/>
</dbReference>
<dbReference type="RefSeq" id="WP_171149735.1">
    <property type="nucleotide sequence ID" value="NZ_AP024330.1"/>
</dbReference>
<evidence type="ECO:0000313" key="6">
    <source>
        <dbReference type="EMBL" id="BCQ37393.1"/>
    </source>
</evidence>
<dbReference type="InterPro" id="IPR020846">
    <property type="entry name" value="MFS_dom"/>
</dbReference>
<feature type="transmembrane region" description="Helical" evidence="4">
    <location>
        <begin position="350"/>
        <end position="373"/>
    </location>
</feature>
<dbReference type="Pfam" id="PF07690">
    <property type="entry name" value="MFS_1"/>
    <property type="match status" value="1"/>
</dbReference>
<evidence type="ECO:0000313" key="7">
    <source>
        <dbReference type="Proteomes" id="UP000677515"/>
    </source>
</evidence>
<feature type="transmembrane region" description="Helical" evidence="4">
    <location>
        <begin position="35"/>
        <end position="61"/>
    </location>
</feature>
<dbReference type="Proteomes" id="UP000677515">
    <property type="component" value="Plasmid pERA53"/>
</dbReference>
<protein>
    <recommendedName>
        <fullName evidence="5">Major facilitator superfamily (MFS) profile domain-containing protein</fullName>
    </recommendedName>
</protein>
<dbReference type="Gene3D" id="1.20.1250.20">
    <property type="entry name" value="MFS general substrate transporter like domains"/>
    <property type="match status" value="1"/>
</dbReference>
<evidence type="ECO:0000256" key="3">
    <source>
        <dbReference type="ARBA" id="ARBA00023136"/>
    </source>
</evidence>
<feature type="transmembrane region" description="Helical" evidence="4">
    <location>
        <begin position="223"/>
        <end position="245"/>
    </location>
</feature>
<feature type="transmembrane region" description="Helical" evidence="4">
    <location>
        <begin position="311"/>
        <end position="330"/>
    </location>
</feature>
<gene>
    <name evidence="6" type="ORF">ERHA53_47360</name>
</gene>
<accession>A0ABN6DRP2</accession>
<proteinExistence type="predicted"/>
<feature type="transmembrane region" description="Helical" evidence="4">
    <location>
        <begin position="176"/>
        <end position="194"/>
    </location>
</feature>
<dbReference type="InterPro" id="IPR011701">
    <property type="entry name" value="MFS"/>
</dbReference>
<geneLocation type="plasmid" evidence="6 7">
    <name>pERA53</name>
</geneLocation>
<dbReference type="PROSITE" id="PS50850">
    <property type="entry name" value="MFS"/>
    <property type="match status" value="1"/>
</dbReference>
<name>A0ABN6DRP2_ERWRD</name>
<feature type="domain" description="Major facilitator superfamily (MFS) profile" evidence="5">
    <location>
        <begin position="1"/>
        <end position="411"/>
    </location>
</feature>
<evidence type="ECO:0000259" key="5">
    <source>
        <dbReference type="PROSITE" id="PS50850"/>
    </source>
</evidence>
<dbReference type="SUPFAM" id="SSF103473">
    <property type="entry name" value="MFS general substrate transporter"/>
    <property type="match status" value="1"/>
</dbReference>
<keyword evidence="7" id="KW-1185">Reference proteome</keyword>
<feature type="transmembrane region" description="Helical" evidence="4">
    <location>
        <begin position="379"/>
        <end position="402"/>
    </location>
</feature>